<evidence type="ECO:0000256" key="2">
    <source>
        <dbReference type="ARBA" id="ARBA00022676"/>
    </source>
</evidence>
<accession>A0ABS2IQ47</accession>
<keyword evidence="2" id="KW-0328">Glycosyltransferase</keyword>
<dbReference type="EMBL" id="JAFEUC010000003">
    <property type="protein sequence ID" value="MBM7076149.1"/>
    <property type="molecule type" value="Genomic_DNA"/>
</dbReference>
<sequence length="297" mass="31730">MVAGGGVGRAGGRGPGRRGGVAASPGGHRRRVSRQERGTGVGEAAGGQPGVGRVLVVVPTYNEADNIADVVARVRRAAPAVDVLVADDNSPDGTGTLAEAMAATDAQVHVLHRPGKQGLGAAYLAGFGWARQHGYDAVVEMDADGSHAPEDLPALLAAARDADVVIGSRWVGGARVVNWPWRRLLLSRCGNLYARMALGMPVSDATGGFRVYRLSALRAMRLESVCSQGYSFQVELSRLAHRAGVRIVEVPITFAERERGASKMSPLIVAEALWRITTWGLRDRRPARWRRGHDRWP</sequence>
<evidence type="ECO:0000256" key="3">
    <source>
        <dbReference type="ARBA" id="ARBA00022679"/>
    </source>
</evidence>
<protein>
    <submittedName>
        <fullName evidence="6">Polyprenol monophosphomannose synthase</fullName>
    </submittedName>
</protein>
<dbReference type="SUPFAM" id="SSF53448">
    <property type="entry name" value="Nucleotide-diphospho-sugar transferases"/>
    <property type="match status" value="1"/>
</dbReference>
<gene>
    <name evidence="6" type="ORF">JQX11_07280</name>
</gene>
<proteinExistence type="inferred from homology"/>
<dbReference type="PANTHER" id="PTHR43398:SF1">
    <property type="entry name" value="DOLICHOL-PHOSPHATE MANNOSYLTRANSFERASE SUBUNIT 1"/>
    <property type="match status" value="1"/>
</dbReference>
<evidence type="ECO:0000313" key="7">
    <source>
        <dbReference type="Proteomes" id="UP001518872"/>
    </source>
</evidence>
<evidence type="ECO:0000256" key="4">
    <source>
        <dbReference type="SAM" id="MobiDB-lite"/>
    </source>
</evidence>
<dbReference type="Pfam" id="PF00535">
    <property type="entry name" value="Glycos_transf_2"/>
    <property type="match status" value="1"/>
</dbReference>
<evidence type="ECO:0000259" key="5">
    <source>
        <dbReference type="Pfam" id="PF00535"/>
    </source>
</evidence>
<evidence type="ECO:0000313" key="6">
    <source>
        <dbReference type="EMBL" id="MBM7076149.1"/>
    </source>
</evidence>
<organism evidence="6 7">
    <name type="scientific">Micromonospora humida</name>
    <dbReference type="NCBI Taxonomy" id="2809018"/>
    <lineage>
        <taxon>Bacteria</taxon>
        <taxon>Bacillati</taxon>
        <taxon>Actinomycetota</taxon>
        <taxon>Actinomycetes</taxon>
        <taxon>Micromonosporales</taxon>
        <taxon>Micromonosporaceae</taxon>
        <taxon>Micromonospora</taxon>
    </lineage>
</organism>
<dbReference type="InterPro" id="IPR029044">
    <property type="entry name" value="Nucleotide-diphossugar_trans"/>
</dbReference>
<dbReference type="InterPro" id="IPR039528">
    <property type="entry name" value="DPM1-like"/>
</dbReference>
<evidence type="ECO:0000256" key="1">
    <source>
        <dbReference type="ARBA" id="ARBA00006739"/>
    </source>
</evidence>
<keyword evidence="7" id="KW-1185">Reference proteome</keyword>
<dbReference type="CDD" id="cd06442">
    <property type="entry name" value="DPM1_like"/>
    <property type="match status" value="1"/>
</dbReference>
<dbReference type="Gene3D" id="3.90.550.10">
    <property type="entry name" value="Spore Coat Polysaccharide Biosynthesis Protein SpsA, Chain A"/>
    <property type="match status" value="1"/>
</dbReference>
<dbReference type="InterPro" id="IPR001173">
    <property type="entry name" value="Glyco_trans_2-like"/>
</dbReference>
<dbReference type="Proteomes" id="UP001518872">
    <property type="component" value="Unassembled WGS sequence"/>
</dbReference>
<reference evidence="6 7" key="1">
    <citation type="submission" date="2021-02" db="EMBL/GenBank/DDBJ databases">
        <authorList>
            <person name="Ra J.-S."/>
        </authorList>
    </citation>
    <scope>NUCLEOTIDE SEQUENCE [LARGE SCALE GENOMIC DNA]</scope>
    <source>
        <strain evidence="6 7">MMS20-R1-14</strain>
    </source>
</reference>
<feature type="compositionally biased region" description="Gly residues" evidence="4">
    <location>
        <begin position="1"/>
        <end position="19"/>
    </location>
</feature>
<feature type="domain" description="Glycosyltransferase 2-like" evidence="5">
    <location>
        <begin position="56"/>
        <end position="218"/>
    </location>
</feature>
<dbReference type="PANTHER" id="PTHR43398">
    <property type="entry name" value="DOLICHOL-PHOSPHATE MANNOSYLTRANSFERASE SUBUNIT 1"/>
    <property type="match status" value="1"/>
</dbReference>
<feature type="region of interest" description="Disordered" evidence="4">
    <location>
        <begin position="1"/>
        <end position="46"/>
    </location>
</feature>
<keyword evidence="3" id="KW-0808">Transferase</keyword>
<comment type="caution">
    <text evidence="6">The sequence shown here is derived from an EMBL/GenBank/DDBJ whole genome shotgun (WGS) entry which is preliminary data.</text>
</comment>
<name>A0ABS2IQ47_9ACTN</name>
<comment type="similarity">
    <text evidence="1">Belongs to the glycosyltransferase 2 family.</text>
</comment>